<evidence type="ECO:0000313" key="3">
    <source>
        <dbReference type="Proteomes" id="UP000287798"/>
    </source>
</evidence>
<protein>
    <submittedName>
        <fullName evidence="2">Uncharacterized protein</fullName>
    </submittedName>
</protein>
<dbReference type="Proteomes" id="UP000287798">
    <property type="component" value="Unassembled WGS sequence"/>
</dbReference>
<feature type="compositionally biased region" description="Basic and acidic residues" evidence="1">
    <location>
        <begin position="58"/>
        <end position="72"/>
    </location>
</feature>
<organism evidence="2 3">
    <name type="scientific">Thiohalobacter thiocyanaticus</name>
    <dbReference type="NCBI Taxonomy" id="585455"/>
    <lineage>
        <taxon>Bacteria</taxon>
        <taxon>Pseudomonadati</taxon>
        <taxon>Pseudomonadota</taxon>
        <taxon>Gammaproteobacteria</taxon>
        <taxon>Thiohalobacterales</taxon>
        <taxon>Thiohalobacteraceae</taxon>
        <taxon>Thiohalobacter</taxon>
    </lineage>
</organism>
<dbReference type="AlphaFoldDB" id="A0A426QLJ9"/>
<dbReference type="OrthoDB" id="9934680at2"/>
<evidence type="ECO:0000256" key="1">
    <source>
        <dbReference type="SAM" id="MobiDB-lite"/>
    </source>
</evidence>
<feature type="compositionally biased region" description="Low complexity" evidence="1">
    <location>
        <begin position="39"/>
        <end position="49"/>
    </location>
</feature>
<dbReference type="EMBL" id="QZMU01000001">
    <property type="protein sequence ID" value="RRQ22546.1"/>
    <property type="molecule type" value="Genomic_DNA"/>
</dbReference>
<keyword evidence="3" id="KW-1185">Reference proteome</keyword>
<evidence type="ECO:0000313" key="2">
    <source>
        <dbReference type="EMBL" id="RRQ22546.1"/>
    </source>
</evidence>
<feature type="compositionally biased region" description="Polar residues" evidence="1">
    <location>
        <begin position="1"/>
        <end position="11"/>
    </location>
</feature>
<dbReference type="RefSeq" id="WP_125181886.1">
    <property type="nucleotide sequence ID" value="NZ_QZMU01000001.1"/>
</dbReference>
<proteinExistence type="predicted"/>
<gene>
    <name evidence="2" type="ORF">D6C00_11775</name>
</gene>
<accession>A0A426QLJ9</accession>
<feature type="region of interest" description="Disordered" evidence="1">
    <location>
        <begin position="1"/>
        <end position="72"/>
    </location>
</feature>
<sequence length="72" mass="7411">MDINGSSSSVIESVMRTASPEAAGAARTANKASELQPQSAREPVESAPEPAAPARPAPDPESRVGRNLDVRA</sequence>
<name>A0A426QLJ9_9GAMM</name>
<comment type="caution">
    <text evidence="2">The sequence shown here is derived from an EMBL/GenBank/DDBJ whole genome shotgun (WGS) entry which is preliminary data.</text>
</comment>
<reference evidence="2 3" key="1">
    <citation type="journal article" date="2010" name="Int. J. Syst. Evol. Microbiol.">
        <title>Thiohalobacter thiocyanaticus gen. nov., sp. nov., a moderately halophilic, sulfur-oxidizing gammaproteobacterium from hypersaline lakes, that utilizes thiocyanate.</title>
        <authorList>
            <person name="Sorokin D.Y."/>
            <person name="Kovaleva O.L."/>
            <person name="Tourova T.P."/>
            <person name="Muyzer G."/>
        </authorList>
    </citation>
    <scope>NUCLEOTIDE SEQUENCE [LARGE SCALE GENOMIC DNA]</scope>
    <source>
        <strain evidence="2 3">Hrh1</strain>
    </source>
</reference>